<name>A0A7T8INB4_9GAMM</name>
<dbReference type="AlphaFoldDB" id="A0A7T8INB4"/>
<dbReference type="InterPro" id="IPR002125">
    <property type="entry name" value="CMP_dCMP_dom"/>
</dbReference>
<dbReference type="PROSITE" id="PS51747">
    <property type="entry name" value="CYT_DCMP_DEAMINASES_2"/>
    <property type="match status" value="1"/>
</dbReference>
<organism evidence="2">
    <name type="scientific">Shewanella algae</name>
    <dbReference type="NCBI Taxonomy" id="38313"/>
    <lineage>
        <taxon>Bacteria</taxon>
        <taxon>Pseudomonadati</taxon>
        <taxon>Pseudomonadota</taxon>
        <taxon>Gammaproteobacteria</taxon>
        <taxon>Alteromonadales</taxon>
        <taxon>Shewanellaceae</taxon>
        <taxon>Shewanella</taxon>
    </lineage>
</organism>
<dbReference type="GO" id="GO:0006152">
    <property type="term" value="P:purine nucleoside catabolic process"/>
    <property type="evidence" value="ECO:0007669"/>
    <property type="project" value="TreeGrafter"/>
</dbReference>
<dbReference type="Pfam" id="PF00383">
    <property type="entry name" value="dCMP_cyt_deam_1"/>
    <property type="match status" value="1"/>
</dbReference>
<gene>
    <name evidence="2" type="ORF">D7032_04135</name>
</gene>
<proteinExistence type="predicted"/>
<sequence>MENLPGSHRMKATLTSMPLTEADLIEHLVIKAKDNLLSGARPFAALLLKDGEIIAQGVNRVAADCDPSAHAEMQAIRAAAKSLETTQLDGAVLYASGHPCPMCLAAALMAGIREIRYVFDNHDAEFCGFSSEASYGLLGLESQKLAQSPGFTIRRCQSSFEPAWLYGALAHDAQANPTGDSEEQ</sequence>
<dbReference type="SUPFAM" id="SSF53927">
    <property type="entry name" value="Cytidine deaminase-like"/>
    <property type="match status" value="1"/>
</dbReference>
<feature type="domain" description="CMP/dCMP-type deaminase" evidence="1">
    <location>
        <begin position="20"/>
        <end position="140"/>
    </location>
</feature>
<dbReference type="Gene3D" id="3.40.140.10">
    <property type="entry name" value="Cytidine Deaminase, domain 2"/>
    <property type="match status" value="1"/>
</dbReference>
<protein>
    <submittedName>
        <fullName evidence="2">Nucleoside deaminase</fullName>
    </submittedName>
</protein>
<dbReference type="EMBL" id="CP032664">
    <property type="protein sequence ID" value="QQO82505.1"/>
    <property type="molecule type" value="Genomic_DNA"/>
</dbReference>
<evidence type="ECO:0000313" key="2">
    <source>
        <dbReference type="EMBL" id="QQO82505.1"/>
    </source>
</evidence>
<dbReference type="PANTHER" id="PTHR11079:SF161">
    <property type="entry name" value="CMP_DCMP-TYPE DEAMINASE DOMAIN-CONTAINING PROTEIN"/>
    <property type="match status" value="1"/>
</dbReference>
<dbReference type="GO" id="GO:0047974">
    <property type="term" value="F:guanosine deaminase activity"/>
    <property type="evidence" value="ECO:0007669"/>
    <property type="project" value="TreeGrafter"/>
</dbReference>
<evidence type="ECO:0000259" key="1">
    <source>
        <dbReference type="PROSITE" id="PS51747"/>
    </source>
</evidence>
<dbReference type="InterPro" id="IPR016193">
    <property type="entry name" value="Cytidine_deaminase-like"/>
</dbReference>
<dbReference type="PANTHER" id="PTHR11079">
    <property type="entry name" value="CYTOSINE DEAMINASE FAMILY MEMBER"/>
    <property type="match status" value="1"/>
</dbReference>
<reference evidence="2" key="1">
    <citation type="submission" date="2018-09" db="EMBL/GenBank/DDBJ databases">
        <title>Genome sequencing and analysis.</title>
        <authorList>
            <person name="Huang Y.-T."/>
        </authorList>
    </citation>
    <scope>NUCLEOTIDE SEQUENCE</scope>
    <source>
        <strain evidence="2">HIDE</strain>
    </source>
</reference>
<dbReference type="CDD" id="cd01285">
    <property type="entry name" value="nucleoside_deaminase"/>
    <property type="match status" value="1"/>
</dbReference>
<accession>A0A7T8INB4</accession>